<protein>
    <recommendedName>
        <fullName evidence="2">2-oxoisovalerate dehydrogenase subunit alpha</fullName>
        <ecNumber evidence="2">1.2.4.4</ecNumber>
    </recommendedName>
    <alternativeName>
        <fullName evidence="2">Branched-chain alpha-keto acid dehydrogenase E1 component alpha chain</fullName>
    </alternativeName>
</protein>
<dbReference type="PANTHER" id="PTHR43380:SF1">
    <property type="entry name" value="2-OXOISOVALERATE DEHYDROGENASE SUBUNIT ALPHA, MITOCHONDRIAL"/>
    <property type="match status" value="1"/>
</dbReference>
<dbReference type="Pfam" id="PF00676">
    <property type="entry name" value="E1_dh"/>
    <property type="match status" value="1"/>
</dbReference>
<accession>A0A6B2LBE3</accession>
<dbReference type="InterPro" id="IPR029061">
    <property type="entry name" value="THDP-binding"/>
</dbReference>
<comment type="catalytic activity">
    <reaction evidence="2">
        <text>N(6)-[(R)-lipoyl]-L-lysyl-[protein] + 3-methyl-2-oxobutanoate + H(+) = N(6)-[(R)-S(8)-2-methylpropanoyldihydrolipoyl]-L-lysyl-[protein] + CO2</text>
        <dbReference type="Rhea" id="RHEA:13457"/>
        <dbReference type="Rhea" id="RHEA-COMP:10474"/>
        <dbReference type="Rhea" id="RHEA-COMP:10497"/>
        <dbReference type="ChEBI" id="CHEBI:11851"/>
        <dbReference type="ChEBI" id="CHEBI:15378"/>
        <dbReference type="ChEBI" id="CHEBI:16526"/>
        <dbReference type="ChEBI" id="CHEBI:83099"/>
        <dbReference type="ChEBI" id="CHEBI:83142"/>
        <dbReference type="EC" id="1.2.4.4"/>
    </reaction>
</comment>
<keyword evidence="2" id="KW-0786">Thiamine pyrophosphate</keyword>
<comment type="function">
    <text evidence="2">The branched-chain alpha-keto dehydrogenase complex catalyzes the overall conversion of alpha-keto acids to acyl-CoA and CO(2). It contains multiple copies of three enzymatic components: branched-chain alpha-keto acid decarboxylase (E1), lipoamide acyltransferase (E2) and lipoamide dehydrogenase (E3).</text>
</comment>
<comment type="similarity">
    <text evidence="2">Belongs to the BCKDHA family.</text>
</comment>
<keyword evidence="1 2" id="KW-0560">Oxidoreductase</keyword>
<dbReference type="PANTHER" id="PTHR43380">
    <property type="entry name" value="2-OXOISOVALERATE DEHYDROGENASE SUBUNIT ALPHA, MITOCHONDRIAL"/>
    <property type="match status" value="1"/>
</dbReference>
<dbReference type="CDD" id="cd02000">
    <property type="entry name" value="TPP_E1_PDC_ADC_BCADC"/>
    <property type="match status" value="1"/>
</dbReference>
<dbReference type="GO" id="GO:0009083">
    <property type="term" value="P:branched-chain amino acid catabolic process"/>
    <property type="evidence" value="ECO:0007669"/>
    <property type="project" value="TreeGrafter"/>
</dbReference>
<dbReference type="InterPro" id="IPR050771">
    <property type="entry name" value="Alpha-ketoacid_DH_E1_comp"/>
</dbReference>
<dbReference type="GO" id="GO:0003863">
    <property type="term" value="F:branched-chain 2-oxo acid dehydrogenase activity"/>
    <property type="evidence" value="ECO:0007669"/>
    <property type="project" value="UniProtKB-EC"/>
</dbReference>
<evidence type="ECO:0000256" key="1">
    <source>
        <dbReference type="ARBA" id="ARBA00023002"/>
    </source>
</evidence>
<comment type="cofactor">
    <cofactor evidence="2">
        <name>thiamine diphosphate</name>
        <dbReference type="ChEBI" id="CHEBI:58937"/>
    </cofactor>
</comment>
<dbReference type="AlphaFoldDB" id="A0A6B2LBE3"/>
<dbReference type="InterPro" id="IPR001017">
    <property type="entry name" value="DH_E1"/>
</dbReference>
<dbReference type="EMBL" id="GIBP01005316">
    <property type="protein sequence ID" value="NDV34285.1"/>
    <property type="molecule type" value="Transcribed_RNA"/>
</dbReference>
<proteinExistence type="inferred from homology"/>
<feature type="domain" description="Dehydrogenase E1 component" evidence="3">
    <location>
        <begin position="39"/>
        <end position="295"/>
    </location>
</feature>
<dbReference type="SUPFAM" id="SSF52518">
    <property type="entry name" value="Thiamin diphosphate-binding fold (THDP-binding)"/>
    <property type="match status" value="1"/>
</dbReference>
<evidence type="ECO:0000256" key="2">
    <source>
        <dbReference type="RuleBase" id="RU365014"/>
    </source>
</evidence>
<organism evidence="4">
    <name type="scientific">Arcella intermedia</name>
    <dbReference type="NCBI Taxonomy" id="1963864"/>
    <lineage>
        <taxon>Eukaryota</taxon>
        <taxon>Amoebozoa</taxon>
        <taxon>Tubulinea</taxon>
        <taxon>Elardia</taxon>
        <taxon>Arcellinida</taxon>
        <taxon>Sphaerothecina</taxon>
        <taxon>Arcellidae</taxon>
        <taxon>Arcella</taxon>
    </lineage>
</organism>
<evidence type="ECO:0000259" key="3">
    <source>
        <dbReference type="Pfam" id="PF00676"/>
    </source>
</evidence>
<reference evidence="4" key="1">
    <citation type="journal article" date="2020" name="J. Eukaryot. Microbiol.">
        <title>De novo Sequencing, Assembly and Annotation of the Transcriptome for the Free-Living Testate Amoeba Arcella intermedia.</title>
        <authorList>
            <person name="Ribeiro G.M."/>
            <person name="Porfirio-Sousa A.L."/>
            <person name="Maurer-Alcala X.X."/>
            <person name="Katz L.A."/>
            <person name="Lahr D.J.G."/>
        </authorList>
    </citation>
    <scope>NUCLEOTIDE SEQUENCE</scope>
</reference>
<dbReference type="EC" id="1.2.4.4" evidence="2"/>
<evidence type="ECO:0000313" key="4">
    <source>
        <dbReference type="EMBL" id="NDV34285.1"/>
    </source>
</evidence>
<dbReference type="FunFam" id="3.40.50.970:FF:000108">
    <property type="entry name" value="2-oxoisovalerate dehydrogenase subunit alpha"/>
    <property type="match status" value="1"/>
</dbReference>
<sequence>MIFPGKVEALPTYQLMGPSAKLTRRPEGLSNEEILKCYKGMVTLNEMDKLLYEINRQGLITFYMSSFGEEGIHFGSASALHPNDTVYAQYRETGVLMYRGFTVQNCVDQCFANKHDNNKGRQIPVHYSAKKFNVQSISSPLGTQIPQAAGAAYAFKLKGTPNVVACYFGEGAASEGDFHAGLNFAATLESPTIFLCRNNKWAISTPSRDQYRGDGIAARGVALGLHTIRVDGNDFFAVHDATREARRIAMDQGKPVLMELMTYRIGHHSTSDDWTKYRTENEVAAQKGFAPIERYPHPPPSR</sequence>
<dbReference type="Gene3D" id="3.40.50.970">
    <property type="match status" value="1"/>
</dbReference>
<name>A0A6B2LBE3_9EUKA</name>